<dbReference type="InterPro" id="IPR001680">
    <property type="entry name" value="WD40_rpt"/>
</dbReference>
<dbReference type="Gene3D" id="2.130.10.10">
    <property type="entry name" value="YVTN repeat-like/Quinoprotein amine dehydrogenase"/>
    <property type="match status" value="2"/>
</dbReference>
<keyword evidence="5" id="KW-1185">Reference proteome</keyword>
<gene>
    <name evidence="4" type="ORF">DUNSADRAFT_7792</name>
</gene>
<dbReference type="PROSITE" id="PS50294">
    <property type="entry name" value="WD_REPEATS_REGION"/>
    <property type="match status" value="1"/>
</dbReference>
<feature type="region of interest" description="Disordered" evidence="3">
    <location>
        <begin position="1043"/>
        <end position="1113"/>
    </location>
</feature>
<name>A0ABQ7GKW8_DUNSA</name>
<evidence type="ECO:0000256" key="3">
    <source>
        <dbReference type="SAM" id="MobiDB-lite"/>
    </source>
</evidence>
<comment type="caution">
    <text evidence="4">The sequence shown here is derived from an EMBL/GenBank/DDBJ whole genome shotgun (WGS) entry which is preliminary data.</text>
</comment>
<dbReference type="EMBL" id="MU069719">
    <property type="protein sequence ID" value="KAF5835163.1"/>
    <property type="molecule type" value="Genomic_DNA"/>
</dbReference>
<dbReference type="PANTHER" id="PTHR32215:SF0">
    <property type="entry name" value="CILIA- AND FLAGELLA-ASSOCIATED PROTEIN 57"/>
    <property type="match status" value="1"/>
</dbReference>
<feature type="compositionally biased region" description="Basic and acidic residues" evidence="3">
    <location>
        <begin position="1278"/>
        <end position="1289"/>
    </location>
</feature>
<feature type="compositionally biased region" description="Low complexity" evidence="3">
    <location>
        <begin position="1195"/>
        <end position="1208"/>
    </location>
</feature>
<dbReference type="PROSITE" id="PS50082">
    <property type="entry name" value="WD_REPEATS_2"/>
    <property type="match status" value="3"/>
</dbReference>
<keyword evidence="2" id="KW-0175">Coiled coil</keyword>
<feature type="compositionally biased region" description="Low complexity" evidence="3">
    <location>
        <begin position="1101"/>
        <end position="1113"/>
    </location>
</feature>
<organism evidence="4 5">
    <name type="scientific">Dunaliella salina</name>
    <name type="common">Green alga</name>
    <name type="synonym">Protococcus salinus</name>
    <dbReference type="NCBI Taxonomy" id="3046"/>
    <lineage>
        <taxon>Eukaryota</taxon>
        <taxon>Viridiplantae</taxon>
        <taxon>Chlorophyta</taxon>
        <taxon>core chlorophytes</taxon>
        <taxon>Chlorophyceae</taxon>
        <taxon>CS clade</taxon>
        <taxon>Chlamydomonadales</taxon>
        <taxon>Dunaliellaceae</taxon>
        <taxon>Dunaliella</taxon>
    </lineage>
</organism>
<feature type="coiled-coil region" evidence="2">
    <location>
        <begin position="681"/>
        <end position="918"/>
    </location>
</feature>
<dbReference type="InterPro" id="IPR036322">
    <property type="entry name" value="WD40_repeat_dom_sf"/>
</dbReference>
<keyword evidence="1" id="KW-0853">WD repeat</keyword>
<feature type="repeat" description="WD" evidence="1">
    <location>
        <begin position="462"/>
        <end position="503"/>
    </location>
</feature>
<dbReference type="InterPro" id="IPR011047">
    <property type="entry name" value="Quinoprotein_ADH-like_sf"/>
</dbReference>
<feature type="region of interest" description="Disordered" evidence="3">
    <location>
        <begin position="1135"/>
        <end position="1335"/>
    </location>
</feature>
<dbReference type="InterPro" id="IPR015943">
    <property type="entry name" value="WD40/YVTN_repeat-like_dom_sf"/>
</dbReference>
<feature type="compositionally biased region" description="Low complexity" evidence="3">
    <location>
        <begin position="1313"/>
        <end position="1335"/>
    </location>
</feature>
<evidence type="ECO:0000313" key="5">
    <source>
        <dbReference type="Proteomes" id="UP000815325"/>
    </source>
</evidence>
<reference evidence="4" key="1">
    <citation type="submission" date="2017-08" db="EMBL/GenBank/DDBJ databases">
        <authorList>
            <person name="Polle J.E."/>
            <person name="Barry K."/>
            <person name="Cushman J."/>
            <person name="Schmutz J."/>
            <person name="Tran D."/>
            <person name="Hathwaick L.T."/>
            <person name="Yim W.C."/>
            <person name="Jenkins J."/>
            <person name="Mckie-Krisberg Z.M."/>
            <person name="Prochnik S."/>
            <person name="Lindquist E."/>
            <person name="Dockter R.B."/>
            <person name="Adam C."/>
            <person name="Molina H."/>
            <person name="Bunkerborg J."/>
            <person name="Jin E."/>
            <person name="Buchheim M."/>
            <person name="Magnuson J."/>
        </authorList>
    </citation>
    <scope>NUCLEOTIDE SEQUENCE</scope>
    <source>
        <strain evidence="4">CCAP 19/18</strain>
    </source>
</reference>
<dbReference type="Pfam" id="PF00400">
    <property type="entry name" value="WD40"/>
    <property type="match status" value="3"/>
</dbReference>
<feature type="repeat" description="WD" evidence="1">
    <location>
        <begin position="339"/>
        <end position="380"/>
    </location>
</feature>
<dbReference type="Proteomes" id="UP000815325">
    <property type="component" value="Unassembled WGS sequence"/>
</dbReference>
<sequence>MAATSVAPRFVFGFRADVTSNVAYAEDGAVVYPAGHNVVLYSPDVRTQRLIPGTLESEGISAMCVSANKKLLAVAERSEKAIITVYDLQTLKRRKVLVAPDVGSKEYVSLSFSADGKLLLAQGGGPEWNMVLWVWEKSKIAGTVKTTNQQGLPVFACNYSPGDGGMIGVLGQNIFKVLKYLDGTIKALNFNIGKRDLSTIACMEWVPPDSNDLKEKLLLGTTEGEVLLLEHGTEFKNVFSCENAGGGLVVQCIVCYSKGFVVGQDGGVVTIFERDDKEMYRRARAFTIENNPVKIKHVAISPSEEHLTCSLENGQVYSLLLSNSEIMKADEMNFDVLGTNNHQGPVTGMDMCVRKPLIASCSTDKSVRLWNYNDRTCELVKWFPDEIFSIAIHPSGLQVLVGFADKLRLMTILMEDLKTVKEFGIKGCRECCFSTGGQYFAAVNGTTISIYNTYTCENVGNLRGHNGKVRSVHWAPDDAHIVSAGMDGAVYEWRLKDFKREKENVLKGCNYTSVLSTPDCKTLYAAGSDRKIKEFEEAPGAGEFAETKCHQGSITRLRLSWDEQLLATASDDGSVFVHDVKDRDAKAAARREQERVEYSAEVLVTRSDLDEKRNRMAELEQQVAELTMQTEYQLRLKDLHLQEKTKELTGGNVARILMHHTNCTHAPLFLSPTPSTKQAKIMAEVERFQQLAQEKEALNERWDEQNSLLVESHERVIAELTEDYEAKLAEESLRLEQLLTEKSELEREFEEIKRQLEEDADREIEELKEKYEVRLAGEREASLRLKGENGIMRKKFNALQKDIEAQKEEIKNLFEQKRELYATIASLEKDIASLKREIRERDETIGDKERRIYDLKKKNQELEKFKFVLDYKIKELKKQIEPREAEIVEMKDQIKEENTALIKEINELRREARSLRARGAGSPAATGTATALAFSKRPTLQTMDAELVEGLKKELEMQRDLIYRLREDGATKVARIKQLEAMVVAPRPVSRERLPPMDASATTAYAVNGGPPLTPQQQQQQAQVLAAKESEAAAARAKAEAAMAAMGGARPPRTPLASLDRPPSSQHPAGEDGVPLPRIPSRPLSRTGSATGGAAAGAGAGADSPAGKAAAGAATGLTAAAGGGAEGGAEMEAVADASAAAAEASALASAADEEAKAATASGGDGGGGDAGGEGAGEDGVQGDGGEGEGAEGRGAEAAAAEQQQQGAEGAEGGMQGGDGVQDVGGQKHESEDAEAEGHEGAGQEADGKGGQEGGTEEASVPQQEHAQGAEAQQGQGDSHGEGRGEHEGGGQEEGPAEERNGGEKEEGEGGGEATAEGADGESSPHPAPASDAPDS</sequence>
<feature type="region of interest" description="Disordered" evidence="3">
    <location>
        <begin position="1006"/>
        <end position="1027"/>
    </location>
</feature>
<dbReference type="InterPro" id="IPR052993">
    <property type="entry name" value="CFA-57"/>
</dbReference>
<dbReference type="SUPFAM" id="SSF50978">
    <property type="entry name" value="WD40 repeat-like"/>
    <property type="match status" value="1"/>
</dbReference>
<dbReference type="PANTHER" id="PTHR32215">
    <property type="entry name" value="CILIA- AND FLAGELLA-ASSOCIATED PROTEIN 57"/>
    <property type="match status" value="1"/>
</dbReference>
<feature type="compositionally biased region" description="Low complexity" evidence="3">
    <location>
        <begin position="1075"/>
        <end position="1089"/>
    </location>
</feature>
<evidence type="ECO:0000256" key="2">
    <source>
        <dbReference type="SAM" id="Coils"/>
    </source>
</evidence>
<feature type="compositionally biased region" description="Low complexity" evidence="3">
    <location>
        <begin position="1016"/>
        <end position="1027"/>
    </location>
</feature>
<proteinExistence type="predicted"/>
<evidence type="ECO:0000313" key="4">
    <source>
        <dbReference type="EMBL" id="KAF5835163.1"/>
    </source>
</evidence>
<feature type="repeat" description="WD" evidence="1">
    <location>
        <begin position="547"/>
        <end position="588"/>
    </location>
</feature>
<feature type="compositionally biased region" description="Gly residues" evidence="3">
    <location>
        <begin position="1090"/>
        <end position="1100"/>
    </location>
</feature>
<accession>A0ABQ7GKW8</accession>
<dbReference type="SMART" id="SM00320">
    <property type="entry name" value="WD40"/>
    <property type="match status" value="6"/>
</dbReference>
<feature type="compositionally biased region" description="Gly residues" evidence="3">
    <location>
        <begin position="1162"/>
        <end position="1184"/>
    </location>
</feature>
<evidence type="ECO:0000256" key="1">
    <source>
        <dbReference type="PROSITE-ProRule" id="PRU00221"/>
    </source>
</evidence>
<feature type="compositionally biased region" description="Low complexity" evidence="3">
    <location>
        <begin position="1262"/>
        <end position="1276"/>
    </location>
</feature>
<protein>
    <recommendedName>
        <fullName evidence="6">Cilia- and flagella-associated protein 57</fullName>
    </recommendedName>
</protein>
<evidence type="ECO:0008006" key="6">
    <source>
        <dbReference type="Google" id="ProtNLM"/>
    </source>
</evidence>
<feature type="compositionally biased region" description="Low complexity" evidence="3">
    <location>
        <begin position="1135"/>
        <end position="1150"/>
    </location>
</feature>
<dbReference type="SUPFAM" id="SSF50998">
    <property type="entry name" value="Quinoprotein alcohol dehydrogenase-like"/>
    <property type="match status" value="1"/>
</dbReference>
<feature type="compositionally biased region" description="Gly residues" evidence="3">
    <location>
        <begin position="1209"/>
        <end position="1219"/>
    </location>
</feature>
<feature type="compositionally biased region" description="Basic and acidic residues" evidence="3">
    <location>
        <begin position="1225"/>
        <end position="1249"/>
    </location>
</feature>
<feature type="coiled-coil region" evidence="2">
    <location>
        <begin position="602"/>
        <end position="629"/>
    </location>
</feature>